<dbReference type="STRING" id="1196031.A361_07915"/>
<dbReference type="InterPro" id="IPR053746">
    <property type="entry name" value="Viral_HT_Connector_Assembly"/>
</dbReference>
<sequence length="113" mass="13110">MWEPTAEQIKEIKLINGEQGTAKDEYYRAMLPIIFDQVKEYCNNTFGETDSEPLALPGGVKLFIAKAIQFNENKAGLKSRNMGSVSYSYETEFPESLYKYLRPYRKVKFHAQR</sequence>
<dbReference type="Gene3D" id="1.10.246.150">
    <property type="match status" value="1"/>
</dbReference>
<dbReference type="EMBL" id="CP015506">
    <property type="protein sequence ID" value="AND39044.1"/>
    <property type="molecule type" value="Genomic_DNA"/>
</dbReference>
<organism evidence="1 2">
    <name type="scientific">Cytobacillus oceanisediminis 2691</name>
    <dbReference type="NCBI Taxonomy" id="1196031"/>
    <lineage>
        <taxon>Bacteria</taxon>
        <taxon>Bacillati</taxon>
        <taxon>Bacillota</taxon>
        <taxon>Bacilli</taxon>
        <taxon>Bacillales</taxon>
        <taxon>Bacillaceae</taxon>
        <taxon>Cytobacillus</taxon>
    </lineage>
</organism>
<dbReference type="AlphaFoldDB" id="A0A160M9D1"/>
<dbReference type="Proteomes" id="UP000077856">
    <property type="component" value="Chromosome"/>
</dbReference>
<accession>A0A160M9D1</accession>
<gene>
    <name evidence="1" type="ORF">A361_07915</name>
</gene>
<evidence type="ECO:0008006" key="3">
    <source>
        <dbReference type="Google" id="ProtNLM"/>
    </source>
</evidence>
<protein>
    <recommendedName>
        <fullName evidence="3">Phage head-tail adapter protein</fullName>
    </recommendedName>
</protein>
<dbReference type="eggNOG" id="ENOG5033DYN">
    <property type="taxonomic scope" value="Bacteria"/>
</dbReference>
<reference evidence="1 2" key="1">
    <citation type="submission" date="2016-04" db="EMBL/GenBank/DDBJ databases">
        <title>Complete genome sequence of Bacillus oceanisediminis strain 2691.</title>
        <authorList>
            <person name="Jeong H."/>
            <person name="Kim H.J."/>
            <person name="Lee D.-W."/>
        </authorList>
    </citation>
    <scope>NUCLEOTIDE SEQUENCE [LARGE SCALE GENOMIC DNA]</scope>
    <source>
        <strain evidence="1 2">2691</strain>
    </source>
</reference>
<dbReference type="RefSeq" id="WP_019381544.1">
    <property type="nucleotide sequence ID" value="NZ_CP015506.1"/>
</dbReference>
<dbReference type="Pfam" id="PF05135">
    <property type="entry name" value="Phage_connect_1"/>
    <property type="match status" value="1"/>
</dbReference>
<evidence type="ECO:0000313" key="1">
    <source>
        <dbReference type="EMBL" id="AND39044.1"/>
    </source>
</evidence>
<dbReference type="CDD" id="cd08055">
    <property type="entry name" value="gp15"/>
    <property type="match status" value="1"/>
</dbReference>
<dbReference type="InterPro" id="IPR021146">
    <property type="entry name" value="Phage_gp6-like_head-tail"/>
</dbReference>
<dbReference type="KEGG" id="bon:A361_07915"/>
<evidence type="ECO:0000313" key="2">
    <source>
        <dbReference type="Proteomes" id="UP000077856"/>
    </source>
</evidence>
<name>A0A160M9D1_9BACI</name>
<proteinExistence type="predicted"/>